<dbReference type="HAMAP" id="MF_01114">
    <property type="entry name" value="RecX"/>
    <property type="match status" value="1"/>
</dbReference>
<dbReference type="PANTHER" id="PTHR33602:SF1">
    <property type="entry name" value="REGULATORY PROTEIN RECX FAMILY PROTEIN"/>
    <property type="match status" value="1"/>
</dbReference>
<dbReference type="InterPro" id="IPR003783">
    <property type="entry name" value="Regulatory_RecX"/>
</dbReference>
<dbReference type="GO" id="GO:0005737">
    <property type="term" value="C:cytoplasm"/>
    <property type="evidence" value="ECO:0007669"/>
    <property type="project" value="UniProtKB-SubCell"/>
</dbReference>
<dbReference type="InterPro" id="IPR036388">
    <property type="entry name" value="WH-like_DNA-bd_sf"/>
</dbReference>
<evidence type="ECO:0000313" key="8">
    <source>
        <dbReference type="EMBL" id="QPK80346.1"/>
    </source>
</evidence>
<dbReference type="KEGG" id="cliz:G7Y31_07215"/>
<organism evidence="8 9">
    <name type="scientific">Corynebacterium lizhenjunii</name>
    <dbReference type="NCBI Taxonomy" id="2709394"/>
    <lineage>
        <taxon>Bacteria</taxon>
        <taxon>Bacillati</taxon>
        <taxon>Actinomycetota</taxon>
        <taxon>Actinomycetes</taxon>
        <taxon>Mycobacteriales</taxon>
        <taxon>Corynebacteriaceae</taxon>
        <taxon>Corynebacterium</taxon>
    </lineage>
</organism>
<dbReference type="Pfam" id="PF21982">
    <property type="entry name" value="RecX_HTH1"/>
    <property type="match status" value="1"/>
</dbReference>
<keyword evidence="9" id="KW-1185">Reference proteome</keyword>
<gene>
    <name evidence="5 8" type="primary">recX</name>
    <name evidence="8" type="ORF">G7Y31_07215</name>
</gene>
<evidence type="ECO:0000313" key="9">
    <source>
        <dbReference type="Proteomes" id="UP000594681"/>
    </source>
</evidence>
<comment type="subcellular location">
    <subcellularLocation>
        <location evidence="1 5">Cytoplasm</location>
    </subcellularLocation>
</comment>
<dbReference type="PANTHER" id="PTHR33602">
    <property type="entry name" value="REGULATORY PROTEIN RECX FAMILY PROTEIN"/>
    <property type="match status" value="1"/>
</dbReference>
<comment type="similarity">
    <text evidence="2 5">Belongs to the RecX family.</text>
</comment>
<dbReference type="RefSeq" id="WP_165006621.1">
    <property type="nucleotide sequence ID" value="NZ_JAAKDQ010000005.1"/>
</dbReference>
<feature type="domain" description="RecX first three-helical" evidence="7">
    <location>
        <begin position="41"/>
        <end position="79"/>
    </location>
</feature>
<accession>A0A7T0KGI5</accession>
<evidence type="ECO:0000256" key="1">
    <source>
        <dbReference type="ARBA" id="ARBA00004496"/>
    </source>
</evidence>
<protein>
    <recommendedName>
        <fullName evidence="3 5">Regulatory protein RecX</fullName>
    </recommendedName>
</protein>
<evidence type="ECO:0000256" key="3">
    <source>
        <dbReference type="ARBA" id="ARBA00018111"/>
    </source>
</evidence>
<evidence type="ECO:0000256" key="4">
    <source>
        <dbReference type="ARBA" id="ARBA00022490"/>
    </source>
</evidence>
<name>A0A7T0KGI5_9CORY</name>
<dbReference type="Pfam" id="PF02631">
    <property type="entry name" value="RecX_HTH2"/>
    <property type="match status" value="1"/>
</dbReference>
<dbReference type="InterPro" id="IPR053926">
    <property type="entry name" value="RecX_HTH_1st"/>
</dbReference>
<sequence length="208" mass="23382">MAEPAPDKIAQLRRALEEFEAGEGRGALFDPTAEEAKAPVRARALRLLDQRARSRHELRQRLIDAECDPELVDEVLEDLARVGLMDDAFFAHEWVRQRHHMRGKSAAALDRELQEKGVSAADRAAALEQVTEDSEESIMWSLARKKARSIKEPPADRAERDKALRRIVGVLQRRGFPLGASLRISKEALDERLAELGEDYSAGLRISL</sequence>
<reference evidence="8 9" key="1">
    <citation type="submission" date="2020-11" db="EMBL/GenBank/DDBJ databases">
        <title>Corynebacterium sp. ZJ-599.</title>
        <authorList>
            <person name="Zhou J."/>
        </authorList>
    </citation>
    <scope>NUCLEOTIDE SEQUENCE [LARGE SCALE GENOMIC DNA]</scope>
    <source>
        <strain evidence="8 9">ZJ-599</strain>
    </source>
</reference>
<dbReference type="Proteomes" id="UP000594681">
    <property type="component" value="Chromosome"/>
</dbReference>
<comment type="function">
    <text evidence="5">Modulates RecA activity.</text>
</comment>
<evidence type="ECO:0000256" key="5">
    <source>
        <dbReference type="HAMAP-Rule" id="MF_01114"/>
    </source>
</evidence>
<evidence type="ECO:0000259" key="7">
    <source>
        <dbReference type="Pfam" id="PF21982"/>
    </source>
</evidence>
<proteinExistence type="inferred from homology"/>
<dbReference type="NCBIfam" id="NF001059">
    <property type="entry name" value="PRK00117.4-3"/>
    <property type="match status" value="1"/>
</dbReference>
<dbReference type="EMBL" id="CP064954">
    <property type="protein sequence ID" value="QPK80346.1"/>
    <property type="molecule type" value="Genomic_DNA"/>
</dbReference>
<dbReference type="Gene3D" id="1.10.10.10">
    <property type="entry name" value="Winged helix-like DNA-binding domain superfamily/Winged helix DNA-binding domain"/>
    <property type="match status" value="2"/>
</dbReference>
<dbReference type="GO" id="GO:0006282">
    <property type="term" value="P:regulation of DNA repair"/>
    <property type="evidence" value="ECO:0007669"/>
    <property type="project" value="UniProtKB-UniRule"/>
</dbReference>
<evidence type="ECO:0000259" key="6">
    <source>
        <dbReference type="Pfam" id="PF02631"/>
    </source>
</evidence>
<evidence type="ECO:0000256" key="2">
    <source>
        <dbReference type="ARBA" id="ARBA00009695"/>
    </source>
</evidence>
<dbReference type="InterPro" id="IPR053924">
    <property type="entry name" value="RecX_HTH_2nd"/>
</dbReference>
<feature type="domain" description="RecX second three-helical" evidence="6">
    <location>
        <begin position="86"/>
        <end position="127"/>
    </location>
</feature>
<dbReference type="AlphaFoldDB" id="A0A7T0KGI5"/>
<keyword evidence="4 5" id="KW-0963">Cytoplasm</keyword>